<evidence type="ECO:0000313" key="4">
    <source>
        <dbReference type="Proteomes" id="UP000232122"/>
    </source>
</evidence>
<accession>A0A2N0BBN2</accession>
<feature type="signal peptide" evidence="1">
    <location>
        <begin position="1"/>
        <end position="22"/>
    </location>
</feature>
<evidence type="ECO:0000313" key="3">
    <source>
        <dbReference type="EMBL" id="PJZ93948.1"/>
    </source>
</evidence>
<evidence type="ECO:0008006" key="5">
    <source>
        <dbReference type="Google" id="ProtNLM"/>
    </source>
</evidence>
<reference evidence="3" key="1">
    <citation type="submission" date="2017-07" db="EMBL/GenBank/DDBJ databases">
        <title>Leptospira spp. isolated from tropical soils.</title>
        <authorList>
            <person name="Thibeaux R."/>
            <person name="Iraola G."/>
            <person name="Ferres I."/>
            <person name="Bierque E."/>
            <person name="Girault D."/>
            <person name="Soupe-Gilbert M.-E."/>
            <person name="Picardeau M."/>
            <person name="Goarant C."/>
        </authorList>
    </citation>
    <scope>NUCLEOTIDE SEQUENCE [LARGE SCALE GENOMIC DNA]</scope>
    <source>
        <strain evidence="3">ATI7-C-A5</strain>
    </source>
</reference>
<dbReference type="RefSeq" id="WP_100745879.1">
    <property type="nucleotide sequence ID" value="NZ_NPEF02000002.1"/>
</dbReference>
<reference evidence="2 4" key="2">
    <citation type="journal article" date="2018" name="Microb. Genom.">
        <title>Deciphering the unexplored Leptospira diversity from soils uncovers genomic evolution to virulence.</title>
        <authorList>
            <person name="Thibeaux R."/>
            <person name="Iraola G."/>
            <person name="Ferres I."/>
            <person name="Bierque E."/>
            <person name="Girault D."/>
            <person name="Soupe-Gilbert M.E."/>
            <person name="Picardeau M."/>
            <person name="Goarant C."/>
        </authorList>
    </citation>
    <scope>NUCLEOTIDE SEQUENCE [LARGE SCALE GENOMIC DNA]</scope>
    <source>
        <strain evidence="2 4">ATI7-C-A5</strain>
    </source>
</reference>
<dbReference type="OrthoDB" id="310763at2"/>
<comment type="caution">
    <text evidence="3">The sequence shown here is derived from an EMBL/GenBank/DDBJ whole genome shotgun (WGS) entry which is preliminary data.</text>
</comment>
<protein>
    <recommendedName>
        <fullName evidence="5">Lipoprotein</fullName>
    </recommendedName>
</protein>
<dbReference type="InterPro" id="IPR011050">
    <property type="entry name" value="Pectin_lyase_fold/virulence"/>
</dbReference>
<name>A0A2N0BBN2_9LEPT</name>
<sequence>MKAAKSFYFRSLLFLGIVSIQACIPKPSGTSFIDTAIFSNFFTSSQTPIFLKVRVSGLATGGFFTISNQNSETITIPGNGEFSFSKSQPKFSNYSVTVVTQPVVTPNQTCAITNPSGVLDPNNNLVEIQCGTRFFNLSLNVFGISATATGNLTARNGAVDTLNIGSDGTYTFTAQVPDTGTYSVRILTNPFRHNCIIEPVPPGSGVVSGASITLNVNCLSLLSANPPAKTVLSSAQPIRFTFSKPVTPMSCNFTVPTTPPPAAACSGDLSGAAAALNAASYIGNTVTINPDPNWPVGLNQCVQLTGCTENGTGRTFPISAPVRYAVANQIKYVSTGGAVAGTCSTVATACENIQYATNQCNGTTPCFVLVSQGAYSITTAADRIILVNRLQLLGGFDPTFTDRDLGLYPTLISDDQGAGICGNNFAATCAPIIGSFLTLNDDILIQNFLILTNGNNQWATGIHLVNVTTGANDLTINENIILGRDSAATYNLGTVRSGISASSVGGNFVVAGNWIAGGSGNSHSAGLYLSNNTQGLIYGNFLSGSSTAGVNPTLDMSMGIYINNTIVNNTQALVIANNVLNSNYITSAVPINTGVSVGINAFSVNSPNIYVIHNTIFGGLGTEESYGLKQEDFSVANLTLNVINNQIFANPLSNTMSTCIHAGNTVDPGSDIRGNNLFNCLRKVDSNPGQYDICGPGPGPLTIGGCTVPLTTAAQMNFGVAPVFAAATSNEDVFRLSPASKCSSVYGGVDPGFGLPLSQFYLLDRMGSPRTFDGPPAPVPVGSAGFSIGAFEQNAGCSP</sequence>
<gene>
    <name evidence="2" type="ORF">CH379_003280</name>
    <name evidence="3" type="ORF">CH379_05190</name>
</gene>
<evidence type="ECO:0000256" key="1">
    <source>
        <dbReference type="SAM" id="SignalP"/>
    </source>
</evidence>
<proteinExistence type="predicted"/>
<dbReference type="EMBL" id="NPEF01000035">
    <property type="protein sequence ID" value="PJZ93948.1"/>
    <property type="molecule type" value="Genomic_DNA"/>
</dbReference>
<organism evidence="3">
    <name type="scientific">Leptospira ellisii</name>
    <dbReference type="NCBI Taxonomy" id="2023197"/>
    <lineage>
        <taxon>Bacteria</taxon>
        <taxon>Pseudomonadati</taxon>
        <taxon>Spirochaetota</taxon>
        <taxon>Spirochaetia</taxon>
        <taxon>Leptospirales</taxon>
        <taxon>Leptospiraceae</taxon>
        <taxon>Leptospira</taxon>
    </lineage>
</organism>
<dbReference type="Proteomes" id="UP000232122">
    <property type="component" value="Unassembled WGS sequence"/>
</dbReference>
<reference evidence="2" key="3">
    <citation type="submission" date="2023-10" db="EMBL/GenBank/DDBJ databases">
        <authorList>
            <person name="Picardeau M."/>
            <person name="Thibeaux R."/>
        </authorList>
    </citation>
    <scope>NUCLEOTIDE SEQUENCE</scope>
    <source>
        <strain evidence="2">ATI7-C-A5</strain>
    </source>
</reference>
<keyword evidence="4" id="KW-1185">Reference proteome</keyword>
<dbReference type="PROSITE" id="PS51257">
    <property type="entry name" value="PROKAR_LIPOPROTEIN"/>
    <property type="match status" value="1"/>
</dbReference>
<dbReference type="AlphaFoldDB" id="A0A2N0BBN2"/>
<feature type="chain" id="PRO_5044577227" description="Lipoprotein" evidence="1">
    <location>
        <begin position="23"/>
        <end position="799"/>
    </location>
</feature>
<dbReference type="SUPFAM" id="SSF51126">
    <property type="entry name" value="Pectin lyase-like"/>
    <property type="match status" value="1"/>
</dbReference>
<accession>A0A2N0BP05</accession>
<keyword evidence="1" id="KW-0732">Signal</keyword>
<dbReference type="EMBL" id="NPEF02000002">
    <property type="protein sequence ID" value="MDV6234650.1"/>
    <property type="molecule type" value="Genomic_DNA"/>
</dbReference>
<evidence type="ECO:0000313" key="2">
    <source>
        <dbReference type="EMBL" id="MDV6234650.1"/>
    </source>
</evidence>